<feature type="region of interest" description="Disordered" evidence="1">
    <location>
        <begin position="579"/>
        <end position="669"/>
    </location>
</feature>
<evidence type="ECO:0000313" key="3">
    <source>
        <dbReference type="Proteomes" id="UP000054321"/>
    </source>
</evidence>
<dbReference type="OrthoDB" id="1162399at2759"/>
<proteinExistence type="predicted"/>
<accession>A0A0C3H5G6</accession>
<feature type="compositionally biased region" description="Gly residues" evidence="1">
    <location>
        <begin position="620"/>
        <end position="636"/>
    </location>
</feature>
<evidence type="ECO:0000256" key="1">
    <source>
        <dbReference type="SAM" id="MobiDB-lite"/>
    </source>
</evidence>
<dbReference type="InterPro" id="IPR032710">
    <property type="entry name" value="NTF2-like_dom_sf"/>
</dbReference>
<name>A0A0C3H5G6_OIDMZ</name>
<organism evidence="2 3">
    <name type="scientific">Oidiodendron maius (strain Zn)</name>
    <dbReference type="NCBI Taxonomy" id="913774"/>
    <lineage>
        <taxon>Eukaryota</taxon>
        <taxon>Fungi</taxon>
        <taxon>Dikarya</taxon>
        <taxon>Ascomycota</taxon>
        <taxon>Pezizomycotina</taxon>
        <taxon>Leotiomycetes</taxon>
        <taxon>Leotiomycetes incertae sedis</taxon>
        <taxon>Myxotrichaceae</taxon>
        <taxon>Oidiodendron</taxon>
    </lineage>
</organism>
<dbReference type="Proteomes" id="UP000054321">
    <property type="component" value="Unassembled WGS sequence"/>
</dbReference>
<feature type="region of interest" description="Disordered" evidence="1">
    <location>
        <begin position="475"/>
        <end position="500"/>
    </location>
</feature>
<dbReference type="HOGENOM" id="CLU_017360_0_0_1"/>
<dbReference type="InParanoid" id="A0A0C3H5G6"/>
<protein>
    <recommendedName>
        <fullName evidence="4">NTF2 domain-containing protein</fullName>
    </recommendedName>
</protein>
<gene>
    <name evidence="2" type="ORF">OIDMADRAFT_147214</name>
</gene>
<reference evidence="3" key="2">
    <citation type="submission" date="2015-01" db="EMBL/GenBank/DDBJ databases">
        <title>Evolutionary Origins and Diversification of the Mycorrhizal Mutualists.</title>
        <authorList>
            <consortium name="DOE Joint Genome Institute"/>
            <consortium name="Mycorrhizal Genomics Consortium"/>
            <person name="Kohler A."/>
            <person name="Kuo A."/>
            <person name="Nagy L.G."/>
            <person name="Floudas D."/>
            <person name="Copeland A."/>
            <person name="Barry K.W."/>
            <person name="Cichocki N."/>
            <person name="Veneault-Fourrey C."/>
            <person name="LaButti K."/>
            <person name="Lindquist E.A."/>
            <person name="Lipzen A."/>
            <person name="Lundell T."/>
            <person name="Morin E."/>
            <person name="Murat C."/>
            <person name="Riley R."/>
            <person name="Ohm R."/>
            <person name="Sun H."/>
            <person name="Tunlid A."/>
            <person name="Henrissat B."/>
            <person name="Grigoriev I.V."/>
            <person name="Hibbett D.S."/>
            <person name="Martin F."/>
        </authorList>
    </citation>
    <scope>NUCLEOTIDE SEQUENCE [LARGE SCALE GENOMIC DNA]</scope>
    <source>
        <strain evidence="3">Zn</strain>
    </source>
</reference>
<reference evidence="2 3" key="1">
    <citation type="submission" date="2014-04" db="EMBL/GenBank/DDBJ databases">
        <authorList>
            <consortium name="DOE Joint Genome Institute"/>
            <person name="Kuo A."/>
            <person name="Martino E."/>
            <person name="Perotto S."/>
            <person name="Kohler A."/>
            <person name="Nagy L.G."/>
            <person name="Floudas D."/>
            <person name="Copeland A."/>
            <person name="Barry K.W."/>
            <person name="Cichocki N."/>
            <person name="Veneault-Fourrey C."/>
            <person name="LaButti K."/>
            <person name="Lindquist E.A."/>
            <person name="Lipzen A."/>
            <person name="Lundell T."/>
            <person name="Morin E."/>
            <person name="Murat C."/>
            <person name="Sun H."/>
            <person name="Tunlid A."/>
            <person name="Henrissat B."/>
            <person name="Grigoriev I.V."/>
            <person name="Hibbett D.S."/>
            <person name="Martin F."/>
            <person name="Nordberg H.P."/>
            <person name="Cantor M.N."/>
            <person name="Hua S.X."/>
        </authorList>
    </citation>
    <scope>NUCLEOTIDE SEQUENCE [LARGE SCALE GENOMIC DNA]</scope>
    <source>
        <strain evidence="2 3">Zn</strain>
    </source>
</reference>
<feature type="region of interest" description="Disordered" evidence="1">
    <location>
        <begin position="394"/>
        <end position="434"/>
    </location>
</feature>
<dbReference type="EMBL" id="KN832881">
    <property type="protein sequence ID" value="KIM97671.1"/>
    <property type="molecule type" value="Genomic_DNA"/>
</dbReference>
<feature type="region of interest" description="Disordered" evidence="1">
    <location>
        <begin position="537"/>
        <end position="558"/>
    </location>
</feature>
<dbReference type="STRING" id="913774.A0A0C3H5G6"/>
<evidence type="ECO:0008006" key="4">
    <source>
        <dbReference type="Google" id="ProtNLM"/>
    </source>
</evidence>
<feature type="region of interest" description="Disordered" evidence="1">
    <location>
        <begin position="249"/>
        <end position="278"/>
    </location>
</feature>
<dbReference type="AlphaFoldDB" id="A0A0C3H5G6"/>
<feature type="region of interest" description="Disordered" evidence="1">
    <location>
        <begin position="367"/>
        <end position="386"/>
    </location>
</feature>
<keyword evidence="3" id="KW-1185">Reference proteome</keyword>
<feature type="compositionally biased region" description="Polar residues" evidence="1">
    <location>
        <begin position="604"/>
        <end position="614"/>
    </location>
</feature>
<feature type="region of interest" description="Disordered" evidence="1">
    <location>
        <begin position="304"/>
        <end position="342"/>
    </location>
</feature>
<sequence length="669" mass="73265">MLHKKLKDYVCGLVCLRHNTEAPGRALHIPKVIPTRRIESRQFPRIPLAFYIPKFLRAPPIKEKRQGIAKDTPSTLYIVGRDEEDAYTGLAMTLEDTYKQFLAAPNASSLTGNASLHYITTLVTVNGPNQILKHLAGQVHDLKKNEEKLLSVVEGRNALAAEVHTTIEFLAGGGAYLPTLDDNFLTDRVVTFPIIHFVTFDDDGRIQQVRLSWDQGSLLKLIDVIGKTGRNWPIHAGKDQIHLISASIKSSGSPVDDSTTEDTYARSRGNSQNALRDPHASLELFTPRAKTVVADSFPAVVAHRASAKPPQRNYHDLFAGNESDQSPASAAKGGDEEIPSPVKPAIIAPKAGAGKNYAPSRLFETDEIEQTTSSAEQEPPVEHFYRPNPAKYQHFEFADGSDPQDAPKPAPKDVKKTKHGSQWNFDDFMTPQKPAAGKVLSNDVVHWGNEDEETVDSPIKQKHILKPRKDTQTNIEFQDDGSSEGGSRIPHRARGAGHNTGLGLYKNNVYDEEERGQAGGEDFKRLDTIANVKDRSKDFDPHFSMSDDSPAVKPASDHLPGERAKVIKMMDASWTAFNESPSQKENLLAAGPKPTAGTGKDPLSENTNTASQRIDNPKGVTGGDGMGGRKGAGRQWGIGDESDDEGVGNISRPGKYKTRNQAAGDFWNF</sequence>
<dbReference type="SUPFAM" id="SSF54427">
    <property type="entry name" value="NTF2-like"/>
    <property type="match status" value="1"/>
</dbReference>
<evidence type="ECO:0000313" key="2">
    <source>
        <dbReference type="EMBL" id="KIM97671.1"/>
    </source>
</evidence>